<protein>
    <submittedName>
        <fullName evidence="1">Uncharacterized protein</fullName>
    </submittedName>
</protein>
<dbReference type="EMBL" id="JAUEPR010000025">
    <property type="protein sequence ID" value="KAK0474827.1"/>
    <property type="molecule type" value="Genomic_DNA"/>
</dbReference>
<dbReference type="Proteomes" id="UP001175227">
    <property type="component" value="Unassembled WGS sequence"/>
</dbReference>
<comment type="caution">
    <text evidence="1">The sequence shown here is derived from an EMBL/GenBank/DDBJ whole genome shotgun (WGS) entry which is preliminary data.</text>
</comment>
<dbReference type="InterPro" id="IPR029056">
    <property type="entry name" value="Ribokinase-like"/>
</dbReference>
<reference evidence="1" key="1">
    <citation type="submission" date="2023-06" db="EMBL/GenBank/DDBJ databases">
        <authorList>
            <consortium name="Lawrence Berkeley National Laboratory"/>
            <person name="Ahrendt S."/>
            <person name="Sahu N."/>
            <person name="Indic B."/>
            <person name="Wong-Bajracharya J."/>
            <person name="Merenyi Z."/>
            <person name="Ke H.-M."/>
            <person name="Monk M."/>
            <person name="Kocsube S."/>
            <person name="Drula E."/>
            <person name="Lipzen A."/>
            <person name="Balint B."/>
            <person name="Henrissat B."/>
            <person name="Andreopoulos B."/>
            <person name="Martin F.M."/>
            <person name="Harder C.B."/>
            <person name="Rigling D."/>
            <person name="Ford K.L."/>
            <person name="Foster G.D."/>
            <person name="Pangilinan J."/>
            <person name="Papanicolaou A."/>
            <person name="Barry K."/>
            <person name="LaButti K."/>
            <person name="Viragh M."/>
            <person name="Koriabine M."/>
            <person name="Yan M."/>
            <person name="Riley R."/>
            <person name="Champramary S."/>
            <person name="Plett K.L."/>
            <person name="Tsai I.J."/>
            <person name="Slot J."/>
            <person name="Sipos G."/>
            <person name="Plett J."/>
            <person name="Nagy L.G."/>
            <person name="Grigoriev I.V."/>
        </authorList>
    </citation>
    <scope>NUCLEOTIDE SEQUENCE</scope>
    <source>
        <strain evidence="1">ICMP 16352</strain>
    </source>
</reference>
<dbReference type="SUPFAM" id="SSF53613">
    <property type="entry name" value="Ribokinase-like"/>
    <property type="match status" value="1"/>
</dbReference>
<sequence length="127" mass="13621">MGERSSPCVLPGLCLDFGTSLLNPDAIDIMVKDLFSLATLITPNKSEAQLLLAHGRPGGVSRNQYPGRYVASLQGFLHPVHSGAQSDLAEKRTRNGDGIFVQGIVDAADSSIAEAVAKVGFWRRKTR</sequence>
<accession>A0AA39NZM1</accession>
<keyword evidence="2" id="KW-1185">Reference proteome</keyword>
<gene>
    <name evidence="1" type="ORF">IW261DRAFT_1497226</name>
</gene>
<organism evidence="1 2">
    <name type="scientific">Armillaria novae-zelandiae</name>
    <dbReference type="NCBI Taxonomy" id="153914"/>
    <lineage>
        <taxon>Eukaryota</taxon>
        <taxon>Fungi</taxon>
        <taxon>Dikarya</taxon>
        <taxon>Basidiomycota</taxon>
        <taxon>Agaricomycotina</taxon>
        <taxon>Agaricomycetes</taxon>
        <taxon>Agaricomycetidae</taxon>
        <taxon>Agaricales</taxon>
        <taxon>Marasmiineae</taxon>
        <taxon>Physalacriaceae</taxon>
        <taxon>Armillaria</taxon>
    </lineage>
</organism>
<evidence type="ECO:0000313" key="1">
    <source>
        <dbReference type="EMBL" id="KAK0474827.1"/>
    </source>
</evidence>
<dbReference type="AlphaFoldDB" id="A0AA39NZM1"/>
<evidence type="ECO:0000313" key="2">
    <source>
        <dbReference type="Proteomes" id="UP001175227"/>
    </source>
</evidence>
<name>A0AA39NZM1_9AGAR</name>
<proteinExistence type="predicted"/>
<dbReference type="Gene3D" id="3.40.1190.20">
    <property type="match status" value="1"/>
</dbReference>